<keyword evidence="1" id="KW-1133">Transmembrane helix</keyword>
<dbReference type="Proteomes" id="UP001215280">
    <property type="component" value="Unassembled WGS sequence"/>
</dbReference>
<keyword evidence="1" id="KW-0812">Transmembrane</keyword>
<name>A0AAD7HHF2_9AGAR</name>
<keyword evidence="3" id="KW-1185">Reference proteome</keyword>
<evidence type="ECO:0000256" key="1">
    <source>
        <dbReference type="SAM" id="Phobius"/>
    </source>
</evidence>
<sequence length="347" mass="38330">MAGRNLLWWLIFHVLKIFDKTLRLGFLLARLHPSFYMWATTAIWLLTTVASIHRTPSTHPPLLHDPSPRSFNPGQLRSGSSGGVMRRLQVTENVHGVWEMRLTNGHSTMHAIVLGGVIAFRIVIVVGATLDLVTALAGFLRGVVYLLFIAQEIFRDDDGCRFDGNSGAETKLNLRLATEQKLKIFGVEINGGLKVAVSSFDRGPRPREYEYMQLEPVLPGPTDTYTIIQIPRIRPNECWPGTIQFTPAFIRYFPAAAGSLAMKPTLNPVSFLKCDAILNSALTPIFSSAFNSRKRHGASPVNAKLGMWARSAHDKETPTPLAIRPVAHHNQTLLNLVASTPPSEAAP</sequence>
<protein>
    <submittedName>
        <fullName evidence="2">Uncharacterized protein</fullName>
    </submittedName>
</protein>
<feature type="transmembrane region" description="Helical" evidence="1">
    <location>
        <begin position="111"/>
        <end position="140"/>
    </location>
</feature>
<organism evidence="2 3">
    <name type="scientific">Mycena maculata</name>
    <dbReference type="NCBI Taxonomy" id="230809"/>
    <lineage>
        <taxon>Eukaryota</taxon>
        <taxon>Fungi</taxon>
        <taxon>Dikarya</taxon>
        <taxon>Basidiomycota</taxon>
        <taxon>Agaricomycotina</taxon>
        <taxon>Agaricomycetes</taxon>
        <taxon>Agaricomycetidae</taxon>
        <taxon>Agaricales</taxon>
        <taxon>Marasmiineae</taxon>
        <taxon>Mycenaceae</taxon>
        <taxon>Mycena</taxon>
    </lineage>
</organism>
<dbReference type="EMBL" id="JARJLG010000276">
    <property type="protein sequence ID" value="KAJ7720669.1"/>
    <property type="molecule type" value="Genomic_DNA"/>
</dbReference>
<proteinExistence type="predicted"/>
<gene>
    <name evidence="2" type="ORF">DFH07DRAFT_784327</name>
</gene>
<comment type="caution">
    <text evidence="2">The sequence shown here is derived from an EMBL/GenBank/DDBJ whole genome shotgun (WGS) entry which is preliminary data.</text>
</comment>
<reference evidence="2" key="1">
    <citation type="submission" date="2023-03" db="EMBL/GenBank/DDBJ databases">
        <title>Massive genome expansion in bonnet fungi (Mycena s.s.) driven by repeated elements and novel gene families across ecological guilds.</title>
        <authorList>
            <consortium name="Lawrence Berkeley National Laboratory"/>
            <person name="Harder C.B."/>
            <person name="Miyauchi S."/>
            <person name="Viragh M."/>
            <person name="Kuo A."/>
            <person name="Thoen E."/>
            <person name="Andreopoulos B."/>
            <person name="Lu D."/>
            <person name="Skrede I."/>
            <person name="Drula E."/>
            <person name="Henrissat B."/>
            <person name="Morin E."/>
            <person name="Kohler A."/>
            <person name="Barry K."/>
            <person name="LaButti K."/>
            <person name="Morin E."/>
            <person name="Salamov A."/>
            <person name="Lipzen A."/>
            <person name="Mereny Z."/>
            <person name="Hegedus B."/>
            <person name="Baldrian P."/>
            <person name="Stursova M."/>
            <person name="Weitz H."/>
            <person name="Taylor A."/>
            <person name="Grigoriev I.V."/>
            <person name="Nagy L.G."/>
            <person name="Martin F."/>
            <person name="Kauserud H."/>
        </authorList>
    </citation>
    <scope>NUCLEOTIDE SEQUENCE</scope>
    <source>
        <strain evidence="2">CBHHK188m</strain>
    </source>
</reference>
<accession>A0AAD7HHF2</accession>
<evidence type="ECO:0000313" key="3">
    <source>
        <dbReference type="Proteomes" id="UP001215280"/>
    </source>
</evidence>
<keyword evidence="1" id="KW-0472">Membrane</keyword>
<dbReference type="AlphaFoldDB" id="A0AAD7HHF2"/>
<feature type="transmembrane region" description="Helical" evidence="1">
    <location>
        <begin position="35"/>
        <end position="53"/>
    </location>
</feature>
<evidence type="ECO:0000313" key="2">
    <source>
        <dbReference type="EMBL" id="KAJ7720669.1"/>
    </source>
</evidence>